<comment type="caution">
    <text evidence="2">The sequence shown here is derived from an EMBL/GenBank/DDBJ whole genome shotgun (WGS) entry which is preliminary data.</text>
</comment>
<organism evidence="2 3">
    <name type="scientific">Ruthenibacterium intestinale</name>
    <dbReference type="NCBI Taxonomy" id="3133163"/>
    <lineage>
        <taxon>Bacteria</taxon>
        <taxon>Bacillati</taxon>
        <taxon>Bacillota</taxon>
        <taxon>Clostridia</taxon>
        <taxon>Eubacteriales</taxon>
        <taxon>Oscillospiraceae</taxon>
        <taxon>Ruthenibacterium</taxon>
    </lineage>
</organism>
<keyword evidence="1" id="KW-0732">Signal</keyword>
<protein>
    <recommendedName>
        <fullName evidence="4">Lipoprotein</fullName>
    </recommendedName>
</protein>
<evidence type="ECO:0000313" key="3">
    <source>
        <dbReference type="Proteomes" id="UP001477672"/>
    </source>
</evidence>
<feature type="signal peptide" evidence="1">
    <location>
        <begin position="1"/>
        <end position="19"/>
    </location>
</feature>
<reference evidence="2 3" key="1">
    <citation type="submission" date="2024-03" db="EMBL/GenBank/DDBJ databases">
        <title>Human intestinal bacterial collection.</title>
        <authorList>
            <person name="Pauvert C."/>
            <person name="Hitch T.C.A."/>
            <person name="Clavel T."/>
        </authorList>
    </citation>
    <scope>NUCLEOTIDE SEQUENCE [LARGE SCALE GENOMIC DNA]</scope>
    <source>
        <strain evidence="2 3">CLA-JM-H11</strain>
    </source>
</reference>
<dbReference type="Proteomes" id="UP001477672">
    <property type="component" value="Unassembled WGS sequence"/>
</dbReference>
<evidence type="ECO:0000313" key="2">
    <source>
        <dbReference type="EMBL" id="MEQ2519011.1"/>
    </source>
</evidence>
<sequence>MKRIFLLLALCFLTGCASAAVSDSSSAAPADSSSAVSSAESAHAVDYDLTVMSSDMVYATIYQMITEPEQYAGKTIRMQGLYYAAYAEQKFQYYHYCIVTDALACCAQGIEFVWDDGNHVYPDEYPRDNAPITVQGTFSAQKEETTGNWYCRLENASLNVNE</sequence>
<keyword evidence="3" id="KW-1185">Reference proteome</keyword>
<dbReference type="EMBL" id="JBBMFA010000031">
    <property type="protein sequence ID" value="MEQ2519011.1"/>
    <property type="molecule type" value="Genomic_DNA"/>
</dbReference>
<evidence type="ECO:0008006" key="4">
    <source>
        <dbReference type="Google" id="ProtNLM"/>
    </source>
</evidence>
<evidence type="ECO:0000256" key="1">
    <source>
        <dbReference type="SAM" id="SignalP"/>
    </source>
</evidence>
<gene>
    <name evidence="2" type="ORF">WMO24_00940</name>
</gene>
<accession>A0ABV1GAZ5</accession>
<dbReference type="PROSITE" id="PS51257">
    <property type="entry name" value="PROKAR_LIPOPROTEIN"/>
    <property type="match status" value="1"/>
</dbReference>
<proteinExistence type="predicted"/>
<feature type="chain" id="PRO_5045807058" description="Lipoprotein" evidence="1">
    <location>
        <begin position="20"/>
        <end position="162"/>
    </location>
</feature>
<name>A0ABV1GAZ5_9FIRM</name>
<dbReference type="RefSeq" id="WP_349214216.1">
    <property type="nucleotide sequence ID" value="NZ_JBBMFA010000031.1"/>
</dbReference>